<dbReference type="EMBL" id="SOPW01000023">
    <property type="protein sequence ID" value="TFB13699.1"/>
    <property type="molecule type" value="Genomic_DNA"/>
</dbReference>
<dbReference type="InterPro" id="IPR000160">
    <property type="entry name" value="GGDEF_dom"/>
</dbReference>
<name>A0A4Y8ICT5_9BACI</name>
<evidence type="ECO:0000313" key="2">
    <source>
        <dbReference type="EMBL" id="TFB13699.1"/>
    </source>
</evidence>
<organism evidence="2 3">
    <name type="scientific">Filobacillus milosensis</name>
    <dbReference type="NCBI Taxonomy" id="94137"/>
    <lineage>
        <taxon>Bacteria</taxon>
        <taxon>Bacillati</taxon>
        <taxon>Bacillota</taxon>
        <taxon>Bacilli</taxon>
        <taxon>Bacillales</taxon>
        <taxon>Bacillaceae</taxon>
        <taxon>Filobacillus</taxon>
    </lineage>
</organism>
<dbReference type="Proteomes" id="UP000297975">
    <property type="component" value="Unassembled WGS sequence"/>
</dbReference>
<dbReference type="SUPFAM" id="SSF55073">
    <property type="entry name" value="Nucleotide cyclase"/>
    <property type="match status" value="1"/>
</dbReference>
<dbReference type="InterPro" id="IPR043128">
    <property type="entry name" value="Rev_trsase/Diguanyl_cyclase"/>
</dbReference>
<dbReference type="Pfam" id="PF00990">
    <property type="entry name" value="GGDEF"/>
    <property type="match status" value="1"/>
</dbReference>
<dbReference type="AlphaFoldDB" id="A0A4Y8ICT5"/>
<dbReference type="InterPro" id="IPR029787">
    <property type="entry name" value="Nucleotide_cyclase"/>
</dbReference>
<accession>A0A4Y8ICT5</accession>
<evidence type="ECO:0000313" key="3">
    <source>
        <dbReference type="Proteomes" id="UP000297975"/>
    </source>
</evidence>
<feature type="domain" description="GGDEF" evidence="1">
    <location>
        <begin position="1"/>
        <end position="53"/>
    </location>
</feature>
<keyword evidence="3" id="KW-1185">Reference proteome</keyword>
<protein>
    <submittedName>
        <fullName evidence="2">Diguanylate cyclase</fullName>
    </submittedName>
</protein>
<sequence length="53" mass="5968">MYNDKEYSVTSSIGISVYSPGEYKTDIKDIIKKADQALYIAKEKGKNAYQIST</sequence>
<reference evidence="2 3" key="1">
    <citation type="submission" date="2019-03" db="EMBL/GenBank/DDBJ databases">
        <authorList>
            <person name="He R.-H."/>
        </authorList>
    </citation>
    <scope>NUCLEOTIDE SEQUENCE [LARGE SCALE GENOMIC DNA]</scope>
    <source>
        <strain evidence="3">SH 714</strain>
    </source>
</reference>
<proteinExistence type="predicted"/>
<comment type="caution">
    <text evidence="2">The sequence shown here is derived from an EMBL/GenBank/DDBJ whole genome shotgun (WGS) entry which is preliminary data.</text>
</comment>
<gene>
    <name evidence="2" type="ORF">E3U55_15605</name>
</gene>
<evidence type="ECO:0000259" key="1">
    <source>
        <dbReference type="PROSITE" id="PS50887"/>
    </source>
</evidence>
<dbReference type="PROSITE" id="PS50887">
    <property type="entry name" value="GGDEF"/>
    <property type="match status" value="1"/>
</dbReference>
<dbReference type="Gene3D" id="3.30.70.270">
    <property type="match status" value="1"/>
</dbReference>